<proteinExistence type="predicted"/>
<dbReference type="PANTHER" id="PTHR30273">
    <property type="entry name" value="PERIPLASMIC SIGNAL SENSOR AND SIGMA FACTOR ACTIVATOR FECR-RELATED"/>
    <property type="match status" value="1"/>
</dbReference>
<dbReference type="InterPro" id="IPR012373">
    <property type="entry name" value="Ferrdict_sens_TM"/>
</dbReference>
<dbReference type="EMBL" id="QTJV01000001">
    <property type="protein sequence ID" value="RFM36850.1"/>
    <property type="molecule type" value="Genomic_DNA"/>
</dbReference>
<dbReference type="RefSeq" id="WP_116852169.1">
    <property type="nucleotide sequence ID" value="NZ_QTJV01000001.1"/>
</dbReference>
<comment type="caution">
    <text evidence="3">The sequence shown here is derived from an EMBL/GenBank/DDBJ whole genome shotgun (WGS) entry which is preliminary data.</text>
</comment>
<protein>
    <submittedName>
        <fullName evidence="3">DUF4974 domain-containing protein</fullName>
    </submittedName>
</protein>
<dbReference type="PIRSF" id="PIRSF018266">
    <property type="entry name" value="FecR"/>
    <property type="match status" value="1"/>
</dbReference>
<dbReference type="InterPro" id="IPR006860">
    <property type="entry name" value="FecR"/>
</dbReference>
<dbReference type="Pfam" id="PF16344">
    <property type="entry name" value="FecR_C"/>
    <property type="match status" value="1"/>
</dbReference>
<dbReference type="Pfam" id="PF04773">
    <property type="entry name" value="FecR"/>
    <property type="match status" value="1"/>
</dbReference>
<feature type="domain" description="Protein FecR C-terminal" evidence="2">
    <location>
        <begin position="257"/>
        <end position="326"/>
    </location>
</feature>
<keyword evidence="4" id="KW-1185">Reference proteome</keyword>
<dbReference type="Gene3D" id="2.60.120.1440">
    <property type="match status" value="1"/>
</dbReference>
<dbReference type="InterPro" id="IPR032508">
    <property type="entry name" value="FecR_C"/>
</dbReference>
<reference evidence="3 4" key="1">
    <citation type="submission" date="2018-08" db="EMBL/GenBank/DDBJ databases">
        <title>Chitinophaga sp. K20C18050901, a novel bacterium isolated from forest soil.</title>
        <authorList>
            <person name="Wang C."/>
        </authorList>
    </citation>
    <scope>NUCLEOTIDE SEQUENCE [LARGE SCALE GENOMIC DNA]</scope>
    <source>
        <strain evidence="3 4">K20C18050901</strain>
    </source>
</reference>
<dbReference type="GO" id="GO:0016989">
    <property type="term" value="F:sigma factor antagonist activity"/>
    <property type="evidence" value="ECO:0007669"/>
    <property type="project" value="TreeGrafter"/>
</dbReference>
<dbReference type="Gene3D" id="3.55.50.30">
    <property type="match status" value="1"/>
</dbReference>
<evidence type="ECO:0000313" key="3">
    <source>
        <dbReference type="EMBL" id="RFM36850.1"/>
    </source>
</evidence>
<dbReference type="OrthoDB" id="1452822at2"/>
<dbReference type="PANTHER" id="PTHR30273:SF2">
    <property type="entry name" value="PROTEIN FECR"/>
    <property type="match status" value="1"/>
</dbReference>
<evidence type="ECO:0000259" key="1">
    <source>
        <dbReference type="Pfam" id="PF04773"/>
    </source>
</evidence>
<dbReference type="AlphaFoldDB" id="A0A3E1P9S9"/>
<gene>
    <name evidence="3" type="ORF">DXN04_04945</name>
</gene>
<sequence length="327" mass="36615">MKQHMSEELLIRYLLGEGSPDEIFEVEAWAASHSANAKKLDEISRILETSKRLAQFSPVDEREAWVRFKSKRGPVLNQPVELLPEQVYSKWFSIAAAVLLLIGAGTLTYLFSRKSGSSVDWVTLRADNQVRVDTLPDGSIVHINKKSTIAYPGNFTSKREVKLTGEAFFNVKHDDAVPFTVQVEDVSVRDIGTTFNIKNRGHHIEVIVGSGIVKVIKNEATVQLSAQQMVSINMGDKGLKVQRNSNELYNYYTSNNFSANKTPLWRLVDVLNEAYGADIKIENEALRNTPITVNIRLQDSLENILNVIGLTTPHMQVQKSGGTYIIK</sequence>
<evidence type="ECO:0000259" key="2">
    <source>
        <dbReference type="Pfam" id="PF16344"/>
    </source>
</evidence>
<dbReference type="Proteomes" id="UP000261174">
    <property type="component" value="Unassembled WGS sequence"/>
</dbReference>
<evidence type="ECO:0000313" key="4">
    <source>
        <dbReference type="Proteomes" id="UP000261174"/>
    </source>
</evidence>
<organism evidence="3 4">
    <name type="scientific">Chitinophaga silvisoli</name>
    <dbReference type="NCBI Taxonomy" id="2291814"/>
    <lineage>
        <taxon>Bacteria</taxon>
        <taxon>Pseudomonadati</taxon>
        <taxon>Bacteroidota</taxon>
        <taxon>Chitinophagia</taxon>
        <taxon>Chitinophagales</taxon>
        <taxon>Chitinophagaceae</taxon>
        <taxon>Chitinophaga</taxon>
    </lineage>
</organism>
<name>A0A3E1P9S9_9BACT</name>
<accession>A0A3E1P9S9</accession>
<feature type="domain" description="FecR protein" evidence="1">
    <location>
        <begin position="134"/>
        <end position="214"/>
    </location>
</feature>